<accession>A0A9X8ZC84</accession>
<name>A0A9X8ZC84_9BACI</name>
<evidence type="ECO:0000313" key="1">
    <source>
        <dbReference type="EMBL" id="TKH01902.1"/>
    </source>
</evidence>
<dbReference type="Proteomes" id="UP000309170">
    <property type="component" value="Unassembled WGS sequence"/>
</dbReference>
<dbReference type="AlphaFoldDB" id="A0A9X8ZC84"/>
<comment type="caution">
    <text evidence="1">The sequence shown here is derived from an EMBL/GenBank/DDBJ whole genome shotgun (WGS) entry which is preliminary data.</text>
</comment>
<dbReference type="EMBL" id="SZNT01000773">
    <property type="protein sequence ID" value="TKH01902.1"/>
    <property type="molecule type" value="Genomic_DNA"/>
</dbReference>
<organism evidence="1 2">
    <name type="scientific">Peribacillus simplex</name>
    <dbReference type="NCBI Taxonomy" id="1478"/>
    <lineage>
        <taxon>Bacteria</taxon>
        <taxon>Bacillati</taxon>
        <taxon>Bacillota</taxon>
        <taxon>Bacilli</taxon>
        <taxon>Bacillales</taxon>
        <taxon>Bacillaceae</taxon>
        <taxon>Peribacillus</taxon>
    </lineage>
</organism>
<sequence length="64" mass="7478">MKTKNYSLYKNGTHLHEFDTIKECATWLENIIGGALYEGLRALRDGWKPMEHSQLYGYEVKTNN</sequence>
<evidence type="ECO:0000313" key="2">
    <source>
        <dbReference type="Proteomes" id="UP000309170"/>
    </source>
</evidence>
<gene>
    <name evidence="1" type="ORF">FC678_25825</name>
</gene>
<protein>
    <submittedName>
        <fullName evidence="1">Uncharacterized protein</fullName>
    </submittedName>
</protein>
<proteinExistence type="predicted"/>
<dbReference type="RefSeq" id="WP_137024790.1">
    <property type="nucleotide sequence ID" value="NZ_SZNT01000773.1"/>
</dbReference>
<reference evidence="1 2" key="1">
    <citation type="journal article" date="2019" name="Environ. Microbiol.">
        <title>An active ?-lactamase is a part of an orchestrated cell wall stress resistance network of Bacillus subtilis and related rhizosphere species.</title>
        <authorList>
            <person name="Bucher T."/>
            <person name="Keren-Paz A."/>
            <person name="Hausser J."/>
            <person name="Olender T."/>
            <person name="Cytryn E."/>
            <person name="Kolodkin-Gal I."/>
        </authorList>
    </citation>
    <scope>NUCLEOTIDE SEQUENCE [LARGE SCALE GENOMIC DNA]</scope>
    <source>
        <strain evidence="1 2">I4</strain>
    </source>
</reference>